<protein>
    <submittedName>
        <fullName evidence="1">Uncharacterized protein</fullName>
    </submittedName>
</protein>
<proteinExistence type="predicted"/>
<comment type="caution">
    <text evidence="1">The sequence shown here is derived from an EMBL/GenBank/DDBJ whole genome shotgun (WGS) entry which is preliminary data.</text>
</comment>
<organism evidence="1 2">
    <name type="scientific">Trichonephila inaurata madagascariensis</name>
    <dbReference type="NCBI Taxonomy" id="2747483"/>
    <lineage>
        <taxon>Eukaryota</taxon>
        <taxon>Metazoa</taxon>
        <taxon>Ecdysozoa</taxon>
        <taxon>Arthropoda</taxon>
        <taxon>Chelicerata</taxon>
        <taxon>Arachnida</taxon>
        <taxon>Araneae</taxon>
        <taxon>Araneomorphae</taxon>
        <taxon>Entelegynae</taxon>
        <taxon>Araneoidea</taxon>
        <taxon>Nephilidae</taxon>
        <taxon>Trichonephila</taxon>
        <taxon>Trichonephila inaurata</taxon>
    </lineage>
</organism>
<sequence length="121" mass="14488">MSSKRTRYPHRSKNLIQDQNSRKQNNFDFLAYFRTGCIYIIYPRLFETLRRPIRISEACGRHSLSTRFLLRKTFQDYTSLTWESFYASVGSTTTPLERLPQRQQTLRYPSEDQGEILKRVL</sequence>
<evidence type="ECO:0000313" key="1">
    <source>
        <dbReference type="EMBL" id="GFS28719.1"/>
    </source>
</evidence>
<name>A0A8X6JQ34_9ARAC</name>
<accession>A0A8X6JQ34</accession>
<gene>
    <name evidence="1" type="ORF">TNIN_119751</name>
</gene>
<evidence type="ECO:0000313" key="2">
    <source>
        <dbReference type="Proteomes" id="UP000886998"/>
    </source>
</evidence>
<reference evidence="1" key="1">
    <citation type="submission" date="2020-08" db="EMBL/GenBank/DDBJ databases">
        <title>Multicomponent nature underlies the extraordinary mechanical properties of spider dragline silk.</title>
        <authorList>
            <person name="Kono N."/>
            <person name="Nakamura H."/>
            <person name="Mori M."/>
            <person name="Yoshida Y."/>
            <person name="Ohtoshi R."/>
            <person name="Malay A.D."/>
            <person name="Moran D.A.P."/>
            <person name="Tomita M."/>
            <person name="Numata K."/>
            <person name="Arakawa K."/>
        </authorList>
    </citation>
    <scope>NUCLEOTIDE SEQUENCE</scope>
</reference>
<dbReference type="Proteomes" id="UP000886998">
    <property type="component" value="Unassembled WGS sequence"/>
</dbReference>
<keyword evidence="2" id="KW-1185">Reference proteome</keyword>
<dbReference type="EMBL" id="BMAV01023933">
    <property type="protein sequence ID" value="GFS28719.1"/>
    <property type="molecule type" value="Genomic_DNA"/>
</dbReference>
<dbReference type="AlphaFoldDB" id="A0A8X6JQ34"/>